<proteinExistence type="predicted"/>
<evidence type="ECO:0000256" key="1">
    <source>
        <dbReference type="SAM" id="Phobius"/>
    </source>
</evidence>
<keyword evidence="1" id="KW-0812">Transmembrane</keyword>
<dbReference type="AlphaFoldDB" id="A0A0G8CHD6"/>
<gene>
    <name evidence="2" type="ORF">B4147_3832</name>
</gene>
<dbReference type="Proteomes" id="UP000035350">
    <property type="component" value="Unassembled WGS sequence"/>
</dbReference>
<organism evidence="2 3">
    <name type="scientific">Bacillus wiedmannii</name>
    <dbReference type="NCBI Taxonomy" id="1890302"/>
    <lineage>
        <taxon>Bacteria</taxon>
        <taxon>Bacillati</taxon>
        <taxon>Bacillota</taxon>
        <taxon>Bacilli</taxon>
        <taxon>Bacillales</taxon>
        <taxon>Bacillaceae</taxon>
        <taxon>Bacillus</taxon>
        <taxon>Bacillus cereus group</taxon>
    </lineage>
</organism>
<sequence length="262" mass="28816">MNNLMVLIKKECVQILRDFKVIWLPIVFIFLGATQPIVTHYLPSIWGALGGGQGITIDPSMIAQKGGEVLASTLGSQFDQLGLMILVISMMGAIQTDKANGMLAFILTRPVTVTSYVAGKIVSNYVIVALSVMIGYFTSYLYTNYLFTVVPFSYMITGLLLYLIWVLFIVSFTTMISAIFHSQGIIALISIVFLLACRIIVGLNPIIDQVNPASMSKHAMETLVTGGVNSNAIINGLLTIVWILLTLFVTNYWIANKKFNDE</sequence>
<reference evidence="3" key="2">
    <citation type="submission" date="2015-04" db="EMBL/GenBank/DDBJ databases">
        <title>Draft Genome Sequences of Eight Spore-Forming Food Isolates of Bacillus cereus Genome sequencing.</title>
        <authorList>
            <person name="Krawcyk A.O."/>
            <person name="de Jong A."/>
            <person name="Eijlander R.T."/>
            <person name="Berendsen E.M."/>
            <person name="Holsappel S."/>
            <person name="Wells-Bennik M."/>
            <person name="Kuipers O.P."/>
        </authorList>
    </citation>
    <scope>NUCLEOTIDE SEQUENCE [LARGE SCALE GENOMIC DNA]</scope>
    <source>
        <strain evidence="3">B4147</strain>
    </source>
</reference>
<comment type="caution">
    <text evidence="2">The sequence shown here is derived from an EMBL/GenBank/DDBJ whole genome shotgun (WGS) entry which is preliminary data.</text>
</comment>
<feature type="transmembrane region" description="Helical" evidence="1">
    <location>
        <begin position="154"/>
        <end position="173"/>
    </location>
</feature>
<dbReference type="RefSeq" id="WP_046957967.1">
    <property type="nucleotide sequence ID" value="NZ_LCYN01000004.1"/>
</dbReference>
<dbReference type="GO" id="GO:0140359">
    <property type="term" value="F:ABC-type transporter activity"/>
    <property type="evidence" value="ECO:0007669"/>
    <property type="project" value="InterPro"/>
</dbReference>
<feature type="transmembrane region" description="Helical" evidence="1">
    <location>
        <begin position="121"/>
        <end position="142"/>
    </location>
</feature>
<accession>A0A0G8CHD6</accession>
<dbReference type="GO" id="GO:0005886">
    <property type="term" value="C:plasma membrane"/>
    <property type="evidence" value="ECO:0007669"/>
    <property type="project" value="UniProtKB-SubCell"/>
</dbReference>
<reference evidence="2 3" key="1">
    <citation type="journal article" date="2015" name="Genome Announc.">
        <title>Next-Generation Whole-Genome Sequencing of Eight Strains of Bacillus cereus, Isolated from Food.</title>
        <authorList>
            <person name="Krawczyk A.O."/>
            <person name="de Jong A."/>
            <person name="Eijlander R.T."/>
            <person name="Berendsen E.M."/>
            <person name="Holsappel S."/>
            <person name="Wells-Bennik M.H."/>
            <person name="Kuipers O.P."/>
        </authorList>
    </citation>
    <scope>NUCLEOTIDE SEQUENCE [LARGE SCALE GENOMIC DNA]</scope>
    <source>
        <strain evidence="2 3">B4147</strain>
    </source>
</reference>
<feature type="transmembrane region" description="Helical" evidence="1">
    <location>
        <begin position="81"/>
        <end position="100"/>
    </location>
</feature>
<evidence type="ECO:0008006" key="4">
    <source>
        <dbReference type="Google" id="ProtNLM"/>
    </source>
</evidence>
<protein>
    <recommendedName>
        <fullName evidence="4">ABC transporter permease</fullName>
    </recommendedName>
</protein>
<dbReference type="PATRIC" id="fig|1396.433.peg.2714"/>
<dbReference type="EMBL" id="LCYN01000004">
    <property type="protein sequence ID" value="KKZ99248.1"/>
    <property type="molecule type" value="Genomic_DNA"/>
</dbReference>
<keyword evidence="1" id="KW-1133">Transmembrane helix</keyword>
<feature type="transmembrane region" description="Helical" evidence="1">
    <location>
        <begin position="185"/>
        <end position="207"/>
    </location>
</feature>
<evidence type="ECO:0000313" key="2">
    <source>
        <dbReference type="EMBL" id="KKZ99248.1"/>
    </source>
</evidence>
<dbReference type="Pfam" id="PF12679">
    <property type="entry name" value="ABC2_membrane_2"/>
    <property type="match status" value="1"/>
</dbReference>
<evidence type="ECO:0000313" key="3">
    <source>
        <dbReference type="Proteomes" id="UP000035350"/>
    </source>
</evidence>
<feature type="transmembrane region" description="Helical" evidence="1">
    <location>
        <begin position="232"/>
        <end position="254"/>
    </location>
</feature>
<keyword evidence="1" id="KW-0472">Membrane</keyword>
<name>A0A0G8CHD6_9BACI</name>
<feature type="transmembrane region" description="Helical" evidence="1">
    <location>
        <begin position="21"/>
        <end position="42"/>
    </location>
</feature>